<dbReference type="RefSeq" id="WP_209591618.1">
    <property type="nucleotide sequence ID" value="NZ_JAGGMV010000006.1"/>
</dbReference>
<evidence type="ECO:0000256" key="6">
    <source>
        <dbReference type="ARBA" id="ARBA00022801"/>
    </source>
</evidence>
<evidence type="ECO:0000256" key="4">
    <source>
        <dbReference type="ARBA" id="ARBA00022605"/>
    </source>
</evidence>
<keyword evidence="6 9" id="KW-0378">Hydrolase</keyword>
<keyword evidence="8 9" id="KW-0368">Histidine biosynthesis</keyword>
<keyword evidence="5 9" id="KW-0547">Nucleotide-binding</keyword>
<dbReference type="EMBL" id="JAGGMV010000006">
    <property type="protein sequence ID" value="MBP2202097.1"/>
    <property type="molecule type" value="Genomic_DNA"/>
</dbReference>
<comment type="catalytic activity">
    <reaction evidence="1 9">
        <text>1-(5-phospho-beta-D-ribosyl)-ATP + H2O = 1-(5-phospho-beta-D-ribosyl)-5'-AMP + diphosphate + H(+)</text>
        <dbReference type="Rhea" id="RHEA:22828"/>
        <dbReference type="ChEBI" id="CHEBI:15377"/>
        <dbReference type="ChEBI" id="CHEBI:15378"/>
        <dbReference type="ChEBI" id="CHEBI:33019"/>
        <dbReference type="ChEBI" id="CHEBI:59457"/>
        <dbReference type="ChEBI" id="CHEBI:73183"/>
        <dbReference type="EC" id="3.6.1.31"/>
    </reaction>
</comment>
<dbReference type="PANTHER" id="PTHR42945">
    <property type="entry name" value="HISTIDINE BIOSYNTHESIS BIFUNCTIONAL PROTEIN"/>
    <property type="match status" value="1"/>
</dbReference>
<keyword evidence="7 9" id="KW-0067">ATP-binding</keyword>
<proteinExistence type="inferred from homology"/>
<keyword evidence="4 9" id="KW-0028">Amino-acid biosynthesis</keyword>
<dbReference type="GO" id="GO:0000105">
    <property type="term" value="P:L-histidine biosynthetic process"/>
    <property type="evidence" value="ECO:0007669"/>
    <property type="project" value="UniProtKB-UniRule"/>
</dbReference>
<evidence type="ECO:0000256" key="8">
    <source>
        <dbReference type="ARBA" id="ARBA00023102"/>
    </source>
</evidence>
<keyword evidence="3 9" id="KW-0963">Cytoplasm</keyword>
<protein>
    <recommendedName>
        <fullName evidence="9">Phosphoribosyl-ATP pyrophosphatase</fullName>
        <shortName evidence="9">PRA-PH</shortName>
        <ecNumber evidence="9">3.6.1.31</ecNumber>
    </recommendedName>
</protein>
<evidence type="ECO:0000313" key="11">
    <source>
        <dbReference type="Proteomes" id="UP000740329"/>
    </source>
</evidence>
<dbReference type="UniPathway" id="UPA00031">
    <property type="reaction ID" value="UER00007"/>
</dbReference>
<reference evidence="10" key="1">
    <citation type="submission" date="2021-03" db="EMBL/GenBank/DDBJ databases">
        <title>Genomic Encyclopedia of Type Strains, Phase IV (KMG-V): Genome sequencing to study the core and pangenomes of soil and plant-associated prokaryotes.</title>
        <authorList>
            <person name="Whitman W."/>
        </authorList>
    </citation>
    <scope>NUCLEOTIDE SEQUENCE</scope>
    <source>
        <strain evidence="10">C4</strain>
    </source>
</reference>
<dbReference type="GO" id="GO:0004636">
    <property type="term" value="F:phosphoribosyl-ATP diphosphatase activity"/>
    <property type="evidence" value="ECO:0007669"/>
    <property type="project" value="UniProtKB-UniRule"/>
</dbReference>
<dbReference type="InterPro" id="IPR021130">
    <property type="entry name" value="PRib-ATP_PPHydrolase-like"/>
</dbReference>
<dbReference type="GO" id="GO:0005524">
    <property type="term" value="F:ATP binding"/>
    <property type="evidence" value="ECO:0007669"/>
    <property type="project" value="UniProtKB-KW"/>
</dbReference>
<dbReference type="SUPFAM" id="SSF101386">
    <property type="entry name" value="all-alpha NTP pyrophosphatases"/>
    <property type="match status" value="1"/>
</dbReference>
<evidence type="ECO:0000256" key="9">
    <source>
        <dbReference type="HAMAP-Rule" id="MF_01020"/>
    </source>
</evidence>
<dbReference type="AlphaFoldDB" id="A0A8J7RF78"/>
<gene>
    <name evidence="9" type="primary">hisE</name>
    <name evidence="10" type="ORF">J3E07_001538</name>
</gene>
<dbReference type="Proteomes" id="UP000740329">
    <property type="component" value="Unassembled WGS sequence"/>
</dbReference>
<comment type="subcellular location">
    <subcellularLocation>
        <location evidence="9">Cytoplasm</location>
    </subcellularLocation>
</comment>
<dbReference type="Pfam" id="PF01503">
    <property type="entry name" value="PRA-PH"/>
    <property type="match status" value="1"/>
</dbReference>
<dbReference type="Gene3D" id="1.10.287.1080">
    <property type="entry name" value="MazG-like"/>
    <property type="match status" value="1"/>
</dbReference>
<name>A0A8J7RF78_METVO</name>
<accession>A0A8J7RF78</accession>
<dbReference type="GO" id="GO:0005737">
    <property type="term" value="C:cytoplasm"/>
    <property type="evidence" value="ECO:0007669"/>
    <property type="project" value="UniProtKB-SubCell"/>
</dbReference>
<evidence type="ECO:0000256" key="7">
    <source>
        <dbReference type="ARBA" id="ARBA00022840"/>
    </source>
</evidence>
<dbReference type="HAMAP" id="MF_01020">
    <property type="entry name" value="HisE"/>
    <property type="match status" value="1"/>
</dbReference>
<comment type="pathway">
    <text evidence="2 9">Amino-acid biosynthesis; L-histidine biosynthesis; L-histidine from 5-phospho-alpha-D-ribose 1-diphosphate: step 2/9.</text>
</comment>
<dbReference type="EC" id="3.6.1.31" evidence="9"/>
<evidence type="ECO:0000256" key="2">
    <source>
        <dbReference type="ARBA" id="ARBA00005204"/>
    </source>
</evidence>
<comment type="similarity">
    <text evidence="9">Belongs to the PRA-PH family.</text>
</comment>
<dbReference type="NCBIfam" id="TIGR03188">
    <property type="entry name" value="histidine_hisI"/>
    <property type="match status" value="1"/>
</dbReference>
<evidence type="ECO:0000256" key="1">
    <source>
        <dbReference type="ARBA" id="ARBA00001460"/>
    </source>
</evidence>
<sequence length="100" mass="11412">MESSQNIIKEVYKVIQSRMSEKPEGSYVVSLATDGKKSSVNKICEKIGEESAEVILAAKDAEKSEIIYESADLIFHTLVLLSKYEISYEELEEEFKKRMK</sequence>
<organism evidence="10 11">
    <name type="scientific">Methanococcus voltae</name>
    <dbReference type="NCBI Taxonomy" id="2188"/>
    <lineage>
        <taxon>Archaea</taxon>
        <taxon>Methanobacteriati</taxon>
        <taxon>Methanobacteriota</taxon>
        <taxon>Methanomada group</taxon>
        <taxon>Methanococci</taxon>
        <taxon>Methanococcales</taxon>
        <taxon>Methanococcaceae</taxon>
        <taxon>Methanococcus</taxon>
    </lineage>
</organism>
<dbReference type="InterPro" id="IPR008179">
    <property type="entry name" value="HisE"/>
</dbReference>
<evidence type="ECO:0000256" key="5">
    <source>
        <dbReference type="ARBA" id="ARBA00022741"/>
    </source>
</evidence>
<evidence type="ECO:0000256" key="3">
    <source>
        <dbReference type="ARBA" id="ARBA00022490"/>
    </source>
</evidence>
<comment type="caution">
    <text evidence="10">The sequence shown here is derived from an EMBL/GenBank/DDBJ whole genome shotgun (WGS) entry which is preliminary data.</text>
</comment>
<dbReference type="CDD" id="cd11534">
    <property type="entry name" value="NTP-PPase_HisIE_like"/>
    <property type="match status" value="1"/>
</dbReference>
<evidence type="ECO:0000313" key="10">
    <source>
        <dbReference type="EMBL" id="MBP2202097.1"/>
    </source>
</evidence>
<dbReference type="PANTHER" id="PTHR42945:SF1">
    <property type="entry name" value="HISTIDINE BIOSYNTHESIS BIFUNCTIONAL PROTEIN HIS7"/>
    <property type="match status" value="1"/>
</dbReference>